<feature type="transmembrane region" description="Helical" evidence="1">
    <location>
        <begin position="38"/>
        <end position="56"/>
    </location>
</feature>
<feature type="chain" id="PRO_5008089004" evidence="2">
    <location>
        <begin position="20"/>
        <end position="185"/>
    </location>
</feature>
<gene>
    <name evidence="3" type="ORF">AW736_11080</name>
</gene>
<keyword evidence="1" id="KW-1133">Transmembrane helix</keyword>
<reference evidence="3 4" key="1">
    <citation type="submission" date="2016-01" db="EMBL/GenBank/DDBJ databases">
        <title>High potential of lignocellulose degradation of a new Verrucomicrobia species.</title>
        <authorList>
            <person name="Wang Y."/>
            <person name="Shi Y."/>
            <person name="Qiu Z."/>
            <person name="Liu S."/>
            <person name="Yang H."/>
        </authorList>
    </citation>
    <scope>NUCLEOTIDE SEQUENCE [LARGE SCALE GENOMIC DNA]</scope>
    <source>
        <strain evidence="3 4">TSB47</strain>
    </source>
</reference>
<sequence length="185" mass="19453">MKPKHIIAAVIFTVLLALACAAAPDINRALGSKPGHPITWVAFFAVGALGIWYCYYNTSAKQTARERAAQSIAIPHPKYPFTDDMAKIVGCCAGCECDARRMIQVGLEWLDANPSEADCIKSAQAGGGLVSLPGFMLTAMYNAAPGASFGLLSRSAGTVLRINEIGWPAFVAASMAENAKEDSAG</sequence>
<keyword evidence="1" id="KW-0472">Membrane</keyword>
<dbReference type="AlphaFoldDB" id="A0A178IKS6"/>
<dbReference type="EMBL" id="LRRQ01000076">
    <property type="protein sequence ID" value="OAM89855.1"/>
    <property type="molecule type" value="Genomic_DNA"/>
</dbReference>
<accession>A0A178IKS6</accession>
<evidence type="ECO:0000313" key="3">
    <source>
        <dbReference type="EMBL" id="OAM89855.1"/>
    </source>
</evidence>
<keyword evidence="1" id="KW-0812">Transmembrane</keyword>
<keyword evidence="2" id="KW-0732">Signal</keyword>
<evidence type="ECO:0000313" key="4">
    <source>
        <dbReference type="Proteomes" id="UP000078486"/>
    </source>
</evidence>
<dbReference type="STRING" id="1184151.AW736_11080"/>
<dbReference type="PROSITE" id="PS51257">
    <property type="entry name" value="PROKAR_LIPOPROTEIN"/>
    <property type="match status" value="1"/>
</dbReference>
<feature type="signal peptide" evidence="2">
    <location>
        <begin position="1"/>
        <end position="19"/>
    </location>
</feature>
<organism evidence="3 4">
    <name type="scientific">Termitidicoccus mucosus</name>
    <dbReference type="NCBI Taxonomy" id="1184151"/>
    <lineage>
        <taxon>Bacteria</taxon>
        <taxon>Pseudomonadati</taxon>
        <taxon>Verrucomicrobiota</taxon>
        <taxon>Opitutia</taxon>
        <taxon>Opitutales</taxon>
        <taxon>Opitutaceae</taxon>
        <taxon>Termitidicoccus</taxon>
    </lineage>
</organism>
<keyword evidence="4" id="KW-1185">Reference proteome</keyword>
<name>A0A178IKS6_9BACT</name>
<evidence type="ECO:0000256" key="2">
    <source>
        <dbReference type="SAM" id="SignalP"/>
    </source>
</evidence>
<evidence type="ECO:0000256" key="1">
    <source>
        <dbReference type="SAM" id="Phobius"/>
    </source>
</evidence>
<comment type="caution">
    <text evidence="3">The sequence shown here is derived from an EMBL/GenBank/DDBJ whole genome shotgun (WGS) entry which is preliminary data.</text>
</comment>
<proteinExistence type="predicted"/>
<dbReference type="RefSeq" id="WP_068770314.1">
    <property type="nucleotide sequence ID" value="NZ_CP109796.1"/>
</dbReference>
<dbReference type="Proteomes" id="UP000078486">
    <property type="component" value="Unassembled WGS sequence"/>
</dbReference>
<protein>
    <submittedName>
        <fullName evidence="3">Uncharacterized protein</fullName>
    </submittedName>
</protein>